<organism evidence="1 2">
    <name type="scientific">Calocera cornea HHB12733</name>
    <dbReference type="NCBI Taxonomy" id="1353952"/>
    <lineage>
        <taxon>Eukaryota</taxon>
        <taxon>Fungi</taxon>
        <taxon>Dikarya</taxon>
        <taxon>Basidiomycota</taxon>
        <taxon>Agaricomycotina</taxon>
        <taxon>Dacrymycetes</taxon>
        <taxon>Dacrymycetales</taxon>
        <taxon>Dacrymycetaceae</taxon>
        <taxon>Calocera</taxon>
    </lineage>
</organism>
<accession>A0A165C0Y5</accession>
<dbReference type="EMBL" id="KV424245">
    <property type="protein sequence ID" value="KZT50073.1"/>
    <property type="molecule type" value="Genomic_DNA"/>
</dbReference>
<dbReference type="AlphaFoldDB" id="A0A165C0Y5"/>
<proteinExistence type="predicted"/>
<dbReference type="InParanoid" id="A0A165C0Y5"/>
<keyword evidence="2" id="KW-1185">Reference proteome</keyword>
<dbReference type="Proteomes" id="UP000076842">
    <property type="component" value="Unassembled WGS sequence"/>
</dbReference>
<name>A0A165C0Y5_9BASI</name>
<gene>
    <name evidence="1" type="ORF">CALCODRAFT_225680</name>
</gene>
<sequence length="325" mass="36582">MFPKPDALEALQSLYPADSHIGQANFAGVLKGLMLIGPSALVYDESLQSIYGGMSWPAVFDCYNRGGLREKFRLQCHRNPALLRCFIMLAECVAAFCVTPALSSSHGLDPVYRKVRVETIMRTITIPLKSILRWMRRSENPTAPEAMPWRRFADLRGHPHAVERLLEAVNSRLLEPWKIEKGACEAACLTCVHQASLVAGNLLTPTLQKHWNSSRKKQADLLKIHLGSRLPLQEVLEAWETSDGTDESETMVFRLLARLWSPISGLGSGDRNPPDFDLTLPSSKLREGLARVTRLPSEHWKIFEMRLNGRTDPYSLPVCRSNEVR</sequence>
<reference evidence="1 2" key="1">
    <citation type="journal article" date="2016" name="Mol. Biol. Evol.">
        <title>Comparative Genomics of Early-Diverging Mushroom-Forming Fungi Provides Insights into the Origins of Lignocellulose Decay Capabilities.</title>
        <authorList>
            <person name="Nagy L.G."/>
            <person name="Riley R."/>
            <person name="Tritt A."/>
            <person name="Adam C."/>
            <person name="Daum C."/>
            <person name="Floudas D."/>
            <person name="Sun H."/>
            <person name="Yadav J.S."/>
            <person name="Pangilinan J."/>
            <person name="Larsson K.H."/>
            <person name="Matsuura K."/>
            <person name="Barry K."/>
            <person name="Labutti K."/>
            <person name="Kuo R."/>
            <person name="Ohm R.A."/>
            <person name="Bhattacharya S.S."/>
            <person name="Shirouzu T."/>
            <person name="Yoshinaga Y."/>
            <person name="Martin F.M."/>
            <person name="Grigoriev I.V."/>
            <person name="Hibbett D.S."/>
        </authorList>
    </citation>
    <scope>NUCLEOTIDE SEQUENCE [LARGE SCALE GENOMIC DNA]</scope>
    <source>
        <strain evidence="1 2">HHB12733</strain>
    </source>
</reference>
<evidence type="ECO:0000313" key="1">
    <source>
        <dbReference type="EMBL" id="KZT50073.1"/>
    </source>
</evidence>
<evidence type="ECO:0000313" key="2">
    <source>
        <dbReference type="Proteomes" id="UP000076842"/>
    </source>
</evidence>
<protein>
    <submittedName>
        <fullName evidence="1">Uncharacterized protein</fullName>
    </submittedName>
</protein>